<dbReference type="PANTHER" id="PTHR34776:SF1">
    <property type="entry name" value="F17F16.3 PROTEIN"/>
    <property type="match status" value="1"/>
</dbReference>
<dbReference type="RefSeq" id="WP_344109261.1">
    <property type="nucleotide sequence ID" value="NZ_BAAANE010000003.1"/>
</dbReference>
<evidence type="ECO:0000313" key="1">
    <source>
        <dbReference type="EMBL" id="GAA1624537.1"/>
    </source>
</evidence>
<reference evidence="1 2" key="1">
    <citation type="journal article" date="2019" name="Int. J. Syst. Evol. Microbiol.">
        <title>The Global Catalogue of Microorganisms (GCM) 10K type strain sequencing project: providing services to taxonomists for standard genome sequencing and annotation.</title>
        <authorList>
            <consortium name="The Broad Institute Genomics Platform"/>
            <consortium name="The Broad Institute Genome Sequencing Center for Infectious Disease"/>
            <person name="Wu L."/>
            <person name="Ma J."/>
        </authorList>
    </citation>
    <scope>NUCLEOTIDE SEQUENCE [LARGE SCALE GENOMIC DNA]</scope>
    <source>
        <strain evidence="1 2">JCM 14306</strain>
    </source>
</reference>
<dbReference type="EMBL" id="BAAANE010000003">
    <property type="protein sequence ID" value="GAA1624537.1"/>
    <property type="molecule type" value="Genomic_DNA"/>
</dbReference>
<keyword evidence="2" id="KW-1185">Reference proteome</keyword>
<evidence type="ECO:0008006" key="3">
    <source>
        <dbReference type="Google" id="ProtNLM"/>
    </source>
</evidence>
<accession>A0ABN2F2R6</accession>
<gene>
    <name evidence="1" type="ORF">GCM10009744_10090</name>
</gene>
<name>A0ABN2F2R6_9ACTN</name>
<dbReference type="Proteomes" id="UP001501319">
    <property type="component" value="Unassembled WGS sequence"/>
</dbReference>
<organism evidence="1 2">
    <name type="scientific">Kribbella alba</name>
    <dbReference type="NCBI Taxonomy" id="190197"/>
    <lineage>
        <taxon>Bacteria</taxon>
        <taxon>Bacillati</taxon>
        <taxon>Actinomycetota</taxon>
        <taxon>Actinomycetes</taxon>
        <taxon>Propionibacteriales</taxon>
        <taxon>Kribbellaceae</taxon>
        <taxon>Kribbella</taxon>
    </lineage>
</organism>
<sequence>MSRILEQGEIFFFYQPRVGVEEVRGLGDVARFSFILKPDRKRRYRRVIVGRKRLPEPDHHEREWAFVYEVVDDPEKLKEDLERREYETNTRGTRVEPEARPVGEGRYAIVDHEGHTHLAYVLELPREPGPAQATFGVRPEASFVMAIRNPEAATPPGRGLPPHARAQYPPELMERFRGRRFAPVDDPRFLDQPGAEVVLIGAAEDVEDELGIELDPEHLELDAAAVFRTLRFRPDEIPVDPLERGELR</sequence>
<proteinExistence type="predicted"/>
<protein>
    <recommendedName>
        <fullName evidence="3">EVE domain-containing protein</fullName>
    </recommendedName>
</protein>
<evidence type="ECO:0000313" key="2">
    <source>
        <dbReference type="Proteomes" id="UP001501319"/>
    </source>
</evidence>
<dbReference type="PANTHER" id="PTHR34776">
    <property type="entry name" value="F17F16.3 PROTEIN"/>
    <property type="match status" value="1"/>
</dbReference>
<comment type="caution">
    <text evidence="1">The sequence shown here is derived from an EMBL/GenBank/DDBJ whole genome shotgun (WGS) entry which is preliminary data.</text>
</comment>